<feature type="region of interest" description="Disordered" evidence="2">
    <location>
        <begin position="194"/>
        <end position="219"/>
    </location>
</feature>
<comment type="caution">
    <text evidence="3">The sequence shown here is derived from an EMBL/GenBank/DDBJ whole genome shotgun (WGS) entry which is preliminary data.</text>
</comment>
<feature type="non-terminal residue" evidence="3">
    <location>
        <position position="1"/>
    </location>
</feature>
<dbReference type="AlphaFoldDB" id="A0A8S3YSX5"/>
<feature type="coiled-coil region" evidence="1">
    <location>
        <begin position="66"/>
        <end position="97"/>
    </location>
</feature>
<evidence type="ECO:0000256" key="2">
    <source>
        <dbReference type="SAM" id="MobiDB-lite"/>
    </source>
</evidence>
<keyword evidence="1" id="KW-0175">Coiled coil</keyword>
<protein>
    <submittedName>
        <fullName evidence="3">Uncharacterized protein</fullName>
    </submittedName>
</protein>
<evidence type="ECO:0000313" key="4">
    <source>
        <dbReference type="Proteomes" id="UP000678393"/>
    </source>
</evidence>
<dbReference type="EMBL" id="CAJHNH020000833">
    <property type="protein sequence ID" value="CAG5120099.1"/>
    <property type="molecule type" value="Genomic_DNA"/>
</dbReference>
<proteinExistence type="predicted"/>
<accession>A0A8S3YSX5</accession>
<dbReference type="OrthoDB" id="6161758at2759"/>
<reference evidence="3" key="1">
    <citation type="submission" date="2021-04" db="EMBL/GenBank/DDBJ databases">
        <authorList>
            <consortium name="Molecular Ecology Group"/>
        </authorList>
    </citation>
    <scope>NUCLEOTIDE SEQUENCE</scope>
</reference>
<evidence type="ECO:0000313" key="3">
    <source>
        <dbReference type="EMBL" id="CAG5120099.1"/>
    </source>
</evidence>
<evidence type="ECO:0000256" key="1">
    <source>
        <dbReference type="SAM" id="Coils"/>
    </source>
</evidence>
<gene>
    <name evidence="3" type="ORF">CUNI_LOCUS5657</name>
</gene>
<sequence>SGTAGQCVCTDAVVADMKMASPEDGSGSSGGSLVDECGLVDVYKLKQQVNHQTGKLNKLFDKYRSRAVKIERLQKYLEQLNREKEEMCRLLEGVNKETAALRLEAAELRCTVSAVCDSSVTTIGKETEARRLEPTCYRRYTNIRTVADASNALAAVRCRIKALNEMEVLVYRKQLMLNHILPSLHQDAAQHTKPALLPSKHLKSKKNEQTSHTRGSRNNVVIEVLSDPNSWSEMQTYTDSAVTISTALTTSIDGTASVGPAPETDV</sequence>
<organism evidence="3 4">
    <name type="scientific">Candidula unifasciata</name>
    <dbReference type="NCBI Taxonomy" id="100452"/>
    <lineage>
        <taxon>Eukaryota</taxon>
        <taxon>Metazoa</taxon>
        <taxon>Spiralia</taxon>
        <taxon>Lophotrochozoa</taxon>
        <taxon>Mollusca</taxon>
        <taxon>Gastropoda</taxon>
        <taxon>Heterobranchia</taxon>
        <taxon>Euthyneura</taxon>
        <taxon>Panpulmonata</taxon>
        <taxon>Eupulmonata</taxon>
        <taxon>Stylommatophora</taxon>
        <taxon>Helicina</taxon>
        <taxon>Helicoidea</taxon>
        <taxon>Geomitridae</taxon>
        <taxon>Candidula</taxon>
    </lineage>
</organism>
<keyword evidence="4" id="KW-1185">Reference proteome</keyword>
<name>A0A8S3YSX5_9EUPU</name>
<dbReference type="Proteomes" id="UP000678393">
    <property type="component" value="Unassembled WGS sequence"/>
</dbReference>